<dbReference type="Proteomes" id="UP000828941">
    <property type="component" value="Chromosome 4"/>
</dbReference>
<keyword evidence="2" id="KW-1185">Reference proteome</keyword>
<comment type="caution">
    <text evidence="1">The sequence shown here is derived from an EMBL/GenBank/DDBJ whole genome shotgun (WGS) entry which is preliminary data.</text>
</comment>
<evidence type="ECO:0000313" key="1">
    <source>
        <dbReference type="EMBL" id="KAI4346861.1"/>
    </source>
</evidence>
<protein>
    <submittedName>
        <fullName evidence="1">Uncharacterized protein</fullName>
    </submittedName>
</protein>
<accession>A0ACB9PHA9</accession>
<reference evidence="1 2" key="1">
    <citation type="journal article" date="2022" name="DNA Res.">
        <title>Chromosomal-level genome assembly of the orchid tree Bauhinia variegata (Leguminosae; Cercidoideae) supports the allotetraploid origin hypothesis of Bauhinia.</title>
        <authorList>
            <person name="Zhong Y."/>
            <person name="Chen Y."/>
            <person name="Zheng D."/>
            <person name="Pang J."/>
            <person name="Liu Y."/>
            <person name="Luo S."/>
            <person name="Meng S."/>
            <person name="Qian L."/>
            <person name="Wei D."/>
            <person name="Dai S."/>
            <person name="Zhou R."/>
        </authorList>
    </citation>
    <scope>NUCLEOTIDE SEQUENCE [LARGE SCALE GENOMIC DNA]</scope>
    <source>
        <strain evidence="1">BV-YZ2020</strain>
    </source>
</reference>
<organism evidence="1 2">
    <name type="scientific">Bauhinia variegata</name>
    <name type="common">Purple orchid tree</name>
    <name type="synonym">Phanera variegata</name>
    <dbReference type="NCBI Taxonomy" id="167791"/>
    <lineage>
        <taxon>Eukaryota</taxon>
        <taxon>Viridiplantae</taxon>
        <taxon>Streptophyta</taxon>
        <taxon>Embryophyta</taxon>
        <taxon>Tracheophyta</taxon>
        <taxon>Spermatophyta</taxon>
        <taxon>Magnoliopsida</taxon>
        <taxon>eudicotyledons</taxon>
        <taxon>Gunneridae</taxon>
        <taxon>Pentapetalae</taxon>
        <taxon>rosids</taxon>
        <taxon>fabids</taxon>
        <taxon>Fabales</taxon>
        <taxon>Fabaceae</taxon>
        <taxon>Cercidoideae</taxon>
        <taxon>Cercideae</taxon>
        <taxon>Bauhiniinae</taxon>
        <taxon>Bauhinia</taxon>
    </lineage>
</organism>
<gene>
    <name evidence="1" type="ORF">L6164_007725</name>
</gene>
<sequence length="150" mass="17159">MPRLSPHTVLRRGFKAIGDLELHKVLQAEINYELMNKDYEQKHHHGSSGDFRVDWDSPYTRDLVLQRKCKSGEEIAVSAIPSPGIVYEFPRKAFMKVCVKKPALSSILQFDCEAFGKDDDSGSDYKIRNAYYLQSPESLSPSIYRGPTFR</sequence>
<dbReference type="EMBL" id="CM039429">
    <property type="protein sequence ID" value="KAI4346861.1"/>
    <property type="molecule type" value="Genomic_DNA"/>
</dbReference>
<name>A0ACB9PHA9_BAUVA</name>
<evidence type="ECO:0000313" key="2">
    <source>
        <dbReference type="Proteomes" id="UP000828941"/>
    </source>
</evidence>
<proteinExistence type="predicted"/>